<protein>
    <submittedName>
        <fullName evidence="4">ATP-binding cassette domain-containing protein</fullName>
    </submittedName>
</protein>
<dbReference type="SUPFAM" id="SSF52540">
    <property type="entry name" value="P-loop containing nucleoside triphosphate hydrolases"/>
    <property type="match status" value="1"/>
</dbReference>
<dbReference type="PANTHER" id="PTHR43117:SF4">
    <property type="entry name" value="OSMOPROTECTANT IMPORT ATP-BINDING PROTEIN OSMV"/>
    <property type="match status" value="1"/>
</dbReference>
<name>A0A9D2UE35_9MICC</name>
<organism evidence="4 5">
    <name type="scientific">Candidatus Rothia avistercoris</name>
    <dbReference type="NCBI Taxonomy" id="2840479"/>
    <lineage>
        <taxon>Bacteria</taxon>
        <taxon>Bacillati</taxon>
        <taxon>Actinomycetota</taxon>
        <taxon>Actinomycetes</taxon>
        <taxon>Micrococcales</taxon>
        <taxon>Micrococcaceae</taxon>
        <taxon>Rothia</taxon>
    </lineage>
</organism>
<dbReference type="InterPro" id="IPR003439">
    <property type="entry name" value="ABC_transporter-like_ATP-bd"/>
</dbReference>
<dbReference type="PANTHER" id="PTHR43117">
    <property type="entry name" value="OSMOPROTECTANT IMPORT ATP-BINDING PROTEIN OSMV"/>
    <property type="match status" value="1"/>
</dbReference>
<feature type="non-terminal residue" evidence="4">
    <location>
        <position position="63"/>
    </location>
</feature>
<dbReference type="GO" id="GO:0016887">
    <property type="term" value="F:ATP hydrolysis activity"/>
    <property type="evidence" value="ECO:0007669"/>
    <property type="project" value="InterPro"/>
</dbReference>
<feature type="domain" description="ABC transporter" evidence="3">
    <location>
        <begin position="22"/>
        <end position="63"/>
    </location>
</feature>
<evidence type="ECO:0000313" key="5">
    <source>
        <dbReference type="Proteomes" id="UP000823908"/>
    </source>
</evidence>
<accession>A0A9D2UE35</accession>
<evidence type="ECO:0000313" key="4">
    <source>
        <dbReference type="EMBL" id="HJD50815.1"/>
    </source>
</evidence>
<dbReference type="AlphaFoldDB" id="A0A9D2UE35"/>
<evidence type="ECO:0000256" key="1">
    <source>
        <dbReference type="ARBA" id="ARBA00005417"/>
    </source>
</evidence>
<dbReference type="EMBL" id="DWUS01000075">
    <property type="protein sequence ID" value="HJD50815.1"/>
    <property type="molecule type" value="Genomic_DNA"/>
</dbReference>
<dbReference type="Pfam" id="PF00005">
    <property type="entry name" value="ABC_tran"/>
    <property type="match status" value="1"/>
</dbReference>
<evidence type="ECO:0000259" key="3">
    <source>
        <dbReference type="Pfam" id="PF00005"/>
    </source>
</evidence>
<keyword evidence="2" id="KW-0813">Transport</keyword>
<evidence type="ECO:0000256" key="2">
    <source>
        <dbReference type="ARBA" id="ARBA00022448"/>
    </source>
</evidence>
<comment type="similarity">
    <text evidence="1">Belongs to the ABC transporter superfamily.</text>
</comment>
<reference evidence="4" key="1">
    <citation type="journal article" date="2021" name="PeerJ">
        <title>Extensive microbial diversity within the chicken gut microbiome revealed by metagenomics and culture.</title>
        <authorList>
            <person name="Gilroy R."/>
            <person name="Ravi A."/>
            <person name="Getino M."/>
            <person name="Pursley I."/>
            <person name="Horton D.L."/>
            <person name="Alikhan N.F."/>
            <person name="Baker D."/>
            <person name="Gharbi K."/>
            <person name="Hall N."/>
            <person name="Watson M."/>
            <person name="Adriaenssens E.M."/>
            <person name="Foster-Nyarko E."/>
            <person name="Jarju S."/>
            <person name="Secka A."/>
            <person name="Antonio M."/>
            <person name="Oren A."/>
            <person name="Chaudhuri R.R."/>
            <person name="La Ragione R."/>
            <person name="Hildebrand F."/>
            <person name="Pallen M.J."/>
        </authorList>
    </citation>
    <scope>NUCLEOTIDE SEQUENCE</scope>
    <source>
        <strain evidence="4">ChiHjej10B9-4811</strain>
    </source>
</reference>
<keyword evidence="4" id="KW-0067">ATP-binding</keyword>
<keyword evidence="4" id="KW-0547">Nucleotide-binding</keyword>
<dbReference type="Gene3D" id="3.40.50.300">
    <property type="entry name" value="P-loop containing nucleotide triphosphate hydrolases"/>
    <property type="match status" value="1"/>
</dbReference>
<reference evidence="4" key="2">
    <citation type="submission" date="2021-04" db="EMBL/GenBank/DDBJ databases">
        <authorList>
            <person name="Gilroy R."/>
        </authorList>
    </citation>
    <scope>NUCLEOTIDE SEQUENCE</scope>
    <source>
        <strain evidence="4">ChiHjej10B9-4811</strain>
    </source>
</reference>
<comment type="caution">
    <text evidence="4">The sequence shown here is derived from an EMBL/GenBank/DDBJ whole genome shotgun (WGS) entry which is preliminary data.</text>
</comment>
<dbReference type="GO" id="GO:0005524">
    <property type="term" value="F:ATP binding"/>
    <property type="evidence" value="ECO:0007669"/>
    <property type="project" value="UniProtKB-KW"/>
</dbReference>
<dbReference type="Proteomes" id="UP000823908">
    <property type="component" value="Unassembled WGS sequence"/>
</dbReference>
<dbReference type="InterPro" id="IPR027417">
    <property type="entry name" value="P-loop_NTPase"/>
</dbReference>
<sequence>MAAAPAIEFRSVTKKYGDTVVVNNLNLSIPRGSITVFVGPSGCGKTTSLRMINRMVEHTGGEI</sequence>
<proteinExistence type="inferred from homology"/>
<gene>
    <name evidence="4" type="ORF">H9908_02935</name>
</gene>